<evidence type="ECO:0000313" key="1">
    <source>
        <dbReference type="EMBL" id="QHU09221.1"/>
    </source>
</evidence>
<accession>A0A6C0JWC1</accession>
<proteinExistence type="predicted"/>
<name>A0A6C0JWC1_9ZZZZ</name>
<reference evidence="1" key="1">
    <citation type="journal article" date="2020" name="Nature">
        <title>Giant virus diversity and host interactions through global metagenomics.</title>
        <authorList>
            <person name="Schulz F."/>
            <person name="Roux S."/>
            <person name="Paez-Espino D."/>
            <person name="Jungbluth S."/>
            <person name="Walsh D.A."/>
            <person name="Denef V.J."/>
            <person name="McMahon K.D."/>
            <person name="Konstantinidis K.T."/>
            <person name="Eloe-Fadrosh E.A."/>
            <person name="Kyrpides N.C."/>
            <person name="Woyke T."/>
        </authorList>
    </citation>
    <scope>NUCLEOTIDE SEQUENCE</scope>
    <source>
        <strain evidence="1">GVMAG-S-1074260-58</strain>
    </source>
</reference>
<dbReference type="AlphaFoldDB" id="A0A6C0JWC1"/>
<sequence length="65" mass="7449">MMGVSWISERGTITCSASTCSTILVFFKYTMNRTRPYQINPSIRPLYYFTVKTTAFPAGHVLQTY</sequence>
<protein>
    <submittedName>
        <fullName evidence="1">Uncharacterized protein</fullName>
    </submittedName>
</protein>
<organism evidence="1">
    <name type="scientific">viral metagenome</name>
    <dbReference type="NCBI Taxonomy" id="1070528"/>
    <lineage>
        <taxon>unclassified sequences</taxon>
        <taxon>metagenomes</taxon>
        <taxon>organismal metagenomes</taxon>
    </lineage>
</organism>
<dbReference type="EMBL" id="MN740706">
    <property type="protein sequence ID" value="QHU09221.1"/>
    <property type="molecule type" value="Genomic_DNA"/>
</dbReference>